<dbReference type="PATRIC" id="fig|1086011.3.peg.2449"/>
<dbReference type="STRING" id="1086011.HJ01_02501"/>
<dbReference type="Proteomes" id="UP000005566">
    <property type="component" value="Unassembled WGS sequence"/>
</dbReference>
<sequence length="38" mass="4170">MFIKCVLKSIFESTKGSSLSEESLSVFYNSIAAIPNDI</sequence>
<keyword evidence="2" id="KW-1185">Reference proteome</keyword>
<accession>H7FSD6</accession>
<organism evidence="1 2">
    <name type="scientific">Flavobacterium frigoris (strain PS1)</name>
    <dbReference type="NCBI Taxonomy" id="1086011"/>
    <lineage>
        <taxon>Bacteria</taxon>
        <taxon>Pseudomonadati</taxon>
        <taxon>Bacteroidota</taxon>
        <taxon>Flavobacteriia</taxon>
        <taxon>Flavobacteriales</taxon>
        <taxon>Flavobacteriaceae</taxon>
        <taxon>Flavobacterium</taxon>
    </lineage>
</organism>
<proteinExistence type="predicted"/>
<name>H7FSD6_FLAFP</name>
<comment type="caution">
    <text evidence="1">The sequence shown here is derived from an EMBL/GenBank/DDBJ whole genome shotgun (WGS) entry which is preliminary data.</text>
</comment>
<protein>
    <submittedName>
        <fullName evidence="1">Uncharacterized protein</fullName>
    </submittedName>
</protein>
<gene>
    <name evidence="1" type="ORF">HJ01_02501</name>
</gene>
<dbReference type="EMBL" id="AHKF01000018">
    <property type="protein sequence ID" value="EIA08779.1"/>
    <property type="molecule type" value="Genomic_DNA"/>
</dbReference>
<dbReference type="AlphaFoldDB" id="H7FSD6"/>
<evidence type="ECO:0000313" key="1">
    <source>
        <dbReference type="EMBL" id="EIA08779.1"/>
    </source>
</evidence>
<reference evidence="1 2" key="1">
    <citation type="journal article" date="2014" name="Acta Crystallogr. D">
        <title>Structure-based characterization and antifreeze properties of a hyperactive ice-binding protein from the Antarctic bacterium Flavobacterium frigoris PS1.</title>
        <authorList>
            <person name="Do H."/>
            <person name="Kim S.J."/>
            <person name="Kim H.J."/>
            <person name="Lee J.H."/>
        </authorList>
    </citation>
    <scope>NUCLEOTIDE SEQUENCE [LARGE SCALE GENOMIC DNA]</scope>
    <source>
        <strain evidence="1 2">PS1</strain>
    </source>
</reference>
<evidence type="ECO:0000313" key="2">
    <source>
        <dbReference type="Proteomes" id="UP000005566"/>
    </source>
</evidence>